<evidence type="ECO:0000313" key="4">
    <source>
        <dbReference type="Proteomes" id="UP000663760"/>
    </source>
</evidence>
<dbReference type="PANTHER" id="PTHR12300">
    <property type="entry name" value="HVA22-LIKE PROTEINS"/>
    <property type="match status" value="1"/>
</dbReference>
<feature type="compositionally biased region" description="Pro residues" evidence="2">
    <location>
        <begin position="152"/>
        <end position="189"/>
    </location>
</feature>
<feature type="compositionally biased region" description="Low complexity" evidence="2">
    <location>
        <begin position="240"/>
        <end position="256"/>
    </location>
</feature>
<dbReference type="InterPro" id="IPR004345">
    <property type="entry name" value="TB2_DP1_HVA22"/>
</dbReference>
<dbReference type="GO" id="GO:0016020">
    <property type="term" value="C:membrane"/>
    <property type="evidence" value="ECO:0007669"/>
    <property type="project" value="UniProtKB-SubCell"/>
</dbReference>
<comment type="subcellular location">
    <subcellularLocation>
        <location evidence="1">Membrane</location>
        <topology evidence="1">Multi-pass membrane protein</topology>
    </subcellularLocation>
</comment>
<keyword evidence="4" id="KW-1185">Reference proteome</keyword>
<dbReference type="Pfam" id="PF03134">
    <property type="entry name" value="TB2_DP1_HVA22"/>
    <property type="match status" value="1"/>
</dbReference>
<accession>A0A7I8KQY0</accession>
<evidence type="ECO:0000313" key="3">
    <source>
        <dbReference type="EMBL" id="CAA7400233.1"/>
    </source>
</evidence>
<evidence type="ECO:0000256" key="1">
    <source>
        <dbReference type="RuleBase" id="RU362006"/>
    </source>
</evidence>
<gene>
    <name evidence="3" type="ORF">SI8410_08010911</name>
</gene>
<organism evidence="3 4">
    <name type="scientific">Spirodela intermedia</name>
    <name type="common">Intermediate duckweed</name>
    <dbReference type="NCBI Taxonomy" id="51605"/>
    <lineage>
        <taxon>Eukaryota</taxon>
        <taxon>Viridiplantae</taxon>
        <taxon>Streptophyta</taxon>
        <taxon>Embryophyta</taxon>
        <taxon>Tracheophyta</taxon>
        <taxon>Spermatophyta</taxon>
        <taxon>Magnoliopsida</taxon>
        <taxon>Liliopsida</taxon>
        <taxon>Araceae</taxon>
        <taxon>Lemnoideae</taxon>
        <taxon>Spirodela</taxon>
    </lineage>
</organism>
<feature type="region of interest" description="Disordered" evidence="2">
    <location>
        <begin position="148"/>
        <end position="195"/>
    </location>
</feature>
<feature type="region of interest" description="Disordered" evidence="2">
    <location>
        <begin position="220"/>
        <end position="281"/>
    </location>
</feature>
<dbReference type="OrthoDB" id="434647at2759"/>
<name>A0A7I8KQY0_SPIIN</name>
<dbReference type="AlphaFoldDB" id="A0A7I8KQY0"/>
<evidence type="ECO:0000256" key="2">
    <source>
        <dbReference type="SAM" id="MobiDB-lite"/>
    </source>
</evidence>
<dbReference type="PANTHER" id="PTHR12300:SF188">
    <property type="entry name" value="HVA22-LIKE PROTEIN"/>
    <property type="match status" value="1"/>
</dbReference>
<proteinExistence type="inferred from homology"/>
<sequence length="306" mass="33057">MLGEFVNSILVLLLGYAYPAFECFRTIEKDRPQIELFRFWCQYWIIIGLLTAVEKFGDLFVSWLPLYGEAKLAFIIFLWHPRTQGAWYVYNKFVYPFLAMHEAGINGKLMEISLRSGEWLMFYIRNFTDKGQSIAVELLQYILRQASGRAPHPAPHTPPPPPPATGPGGYGPPPPAAGPGGYRPPPPAAGPGGGYGLPPAAVGPGGYGYGLPQQAAAGDGRYGYGPPQPAAAGDGGYGYGLPQPAAAGAGGYWASPSAPPQRSQEPPGIRHRQSHHDREEKLNGIAEIERVMQDMKAAAGDPGRQD</sequence>
<comment type="similarity">
    <text evidence="1">Belongs to the DP1 family.</text>
</comment>
<reference evidence="3" key="1">
    <citation type="submission" date="2020-02" db="EMBL/GenBank/DDBJ databases">
        <authorList>
            <person name="Scholz U."/>
            <person name="Mascher M."/>
            <person name="Fiebig A."/>
        </authorList>
    </citation>
    <scope>NUCLEOTIDE SEQUENCE</scope>
</reference>
<protein>
    <recommendedName>
        <fullName evidence="1">HVA22-like protein</fullName>
    </recommendedName>
</protein>
<dbReference type="EMBL" id="LR746271">
    <property type="protein sequence ID" value="CAA7400233.1"/>
    <property type="molecule type" value="Genomic_DNA"/>
</dbReference>
<dbReference type="Proteomes" id="UP000663760">
    <property type="component" value="Chromosome 8"/>
</dbReference>